<evidence type="ECO:0000259" key="2">
    <source>
        <dbReference type="Pfam" id="PF06394"/>
    </source>
</evidence>
<protein>
    <recommendedName>
        <fullName evidence="2">Pepsin inhibitor-3-like repeated domain-containing protein</fullName>
    </recommendedName>
</protein>
<accession>A0A0B2VMM0</accession>
<feature type="domain" description="Pepsin inhibitor-3-like repeated" evidence="2">
    <location>
        <begin position="66"/>
        <end position="103"/>
    </location>
</feature>
<evidence type="ECO:0000256" key="1">
    <source>
        <dbReference type="SAM" id="SignalP"/>
    </source>
</evidence>
<dbReference type="EMBL" id="JPKZ01001389">
    <property type="protein sequence ID" value="KHN82270.1"/>
    <property type="molecule type" value="Genomic_DNA"/>
</dbReference>
<gene>
    <name evidence="3" type="ORF">Tcan_10719</name>
</gene>
<name>A0A0B2VMM0_TOXCA</name>
<evidence type="ECO:0000313" key="4">
    <source>
        <dbReference type="Proteomes" id="UP000031036"/>
    </source>
</evidence>
<reference evidence="3 4" key="1">
    <citation type="submission" date="2014-11" db="EMBL/GenBank/DDBJ databases">
        <title>Genetic blueprint of the zoonotic pathogen Toxocara canis.</title>
        <authorList>
            <person name="Zhu X.-Q."/>
            <person name="Korhonen P.K."/>
            <person name="Cai H."/>
            <person name="Young N.D."/>
            <person name="Nejsum P."/>
            <person name="von Samson-Himmelstjerna G."/>
            <person name="Boag P.R."/>
            <person name="Tan P."/>
            <person name="Li Q."/>
            <person name="Min J."/>
            <person name="Yang Y."/>
            <person name="Wang X."/>
            <person name="Fang X."/>
            <person name="Hall R.S."/>
            <person name="Hofmann A."/>
            <person name="Sternberg P.W."/>
            <person name="Jex A.R."/>
            <person name="Gasser R.B."/>
        </authorList>
    </citation>
    <scope>NUCLEOTIDE SEQUENCE [LARGE SCALE GENOMIC DNA]</scope>
    <source>
        <strain evidence="3">PN_DK_2014</strain>
    </source>
</reference>
<sequence>MSQEKVTLTSHLDHTIAPMCIARVELNLVKIFLVASLVFASLAQAIEPVDSEETNIIEIDDFLELGCKVMGGKLYKGNKKVRDLSEEEKKEVDDYQKILEKYFDDAYEKLNGDFDPEKVMAEIPKGPKLCN</sequence>
<feature type="signal peptide" evidence="1">
    <location>
        <begin position="1"/>
        <end position="45"/>
    </location>
</feature>
<dbReference type="Proteomes" id="UP000031036">
    <property type="component" value="Unassembled WGS sequence"/>
</dbReference>
<dbReference type="Pfam" id="PF06394">
    <property type="entry name" value="Pepsin-I3"/>
    <property type="match status" value="1"/>
</dbReference>
<dbReference type="AlphaFoldDB" id="A0A0B2VMM0"/>
<dbReference type="SUPFAM" id="SSF55149">
    <property type="entry name" value="Pepsin inhibitor-3"/>
    <property type="match status" value="1"/>
</dbReference>
<keyword evidence="4" id="KW-1185">Reference proteome</keyword>
<dbReference type="InterPro" id="IPR038412">
    <property type="entry name" value="Pepsin-I3_sf"/>
</dbReference>
<organism evidence="3 4">
    <name type="scientific">Toxocara canis</name>
    <name type="common">Canine roundworm</name>
    <dbReference type="NCBI Taxonomy" id="6265"/>
    <lineage>
        <taxon>Eukaryota</taxon>
        <taxon>Metazoa</taxon>
        <taxon>Ecdysozoa</taxon>
        <taxon>Nematoda</taxon>
        <taxon>Chromadorea</taxon>
        <taxon>Rhabditida</taxon>
        <taxon>Spirurina</taxon>
        <taxon>Ascaridomorpha</taxon>
        <taxon>Ascaridoidea</taxon>
        <taxon>Toxocaridae</taxon>
        <taxon>Toxocara</taxon>
    </lineage>
</organism>
<feature type="chain" id="PRO_5002096240" description="Pepsin inhibitor-3-like repeated domain-containing protein" evidence="1">
    <location>
        <begin position="46"/>
        <end position="131"/>
    </location>
</feature>
<comment type="caution">
    <text evidence="3">The sequence shown here is derived from an EMBL/GenBank/DDBJ whole genome shotgun (WGS) entry which is preliminary data.</text>
</comment>
<dbReference type="Gene3D" id="3.30.1120.50">
    <property type="entry name" value="Pepsin inhibitor-3"/>
    <property type="match status" value="1"/>
</dbReference>
<evidence type="ECO:0000313" key="3">
    <source>
        <dbReference type="EMBL" id="KHN82270.1"/>
    </source>
</evidence>
<dbReference type="InterPro" id="IPR010480">
    <property type="entry name" value="Pepsin-I3"/>
</dbReference>
<proteinExistence type="predicted"/>
<keyword evidence="1" id="KW-0732">Signal</keyword>